<evidence type="ECO:0000313" key="2">
    <source>
        <dbReference type="Proteomes" id="UP000663841"/>
    </source>
</evidence>
<proteinExistence type="predicted"/>
<gene>
    <name evidence="1" type="ORF">RDB_LOCUS204082</name>
</gene>
<name>A0A8H3CGQ6_9AGAM</name>
<dbReference type="Proteomes" id="UP000663841">
    <property type="component" value="Unassembled WGS sequence"/>
</dbReference>
<dbReference type="EMBL" id="CAJMWW010000652">
    <property type="protein sequence ID" value="CAE6479900.1"/>
    <property type="molecule type" value="Genomic_DNA"/>
</dbReference>
<sequence>MGFDSASKATKAEKAAKLVTLTPLQTASTLFKLVWVNRKLWFKALSATYTPGLPAVMLLFWQVWSLVSLNSRDRIHDSLRVSLYDVLRRCCLVCTTGQEMAVRSMMYDVRNLGGERWKHGPLVDIEDSKA</sequence>
<dbReference type="OrthoDB" id="3206789at2759"/>
<dbReference type="AlphaFoldDB" id="A0A8H3CGQ6"/>
<feature type="non-terminal residue" evidence="1">
    <location>
        <position position="1"/>
    </location>
</feature>
<accession>A0A8H3CGQ6</accession>
<organism evidence="1 2">
    <name type="scientific">Rhizoctonia solani</name>
    <dbReference type="NCBI Taxonomy" id="456999"/>
    <lineage>
        <taxon>Eukaryota</taxon>
        <taxon>Fungi</taxon>
        <taxon>Dikarya</taxon>
        <taxon>Basidiomycota</taxon>
        <taxon>Agaricomycotina</taxon>
        <taxon>Agaricomycetes</taxon>
        <taxon>Cantharellales</taxon>
        <taxon>Ceratobasidiaceae</taxon>
        <taxon>Rhizoctonia</taxon>
    </lineage>
</organism>
<reference evidence="1" key="1">
    <citation type="submission" date="2021-01" db="EMBL/GenBank/DDBJ databases">
        <authorList>
            <person name="Kaushik A."/>
        </authorList>
    </citation>
    <scope>NUCLEOTIDE SEQUENCE</scope>
    <source>
        <strain evidence="1">AG3-T5</strain>
    </source>
</reference>
<protein>
    <submittedName>
        <fullName evidence="1">Uncharacterized protein</fullName>
    </submittedName>
</protein>
<evidence type="ECO:0000313" key="1">
    <source>
        <dbReference type="EMBL" id="CAE6479900.1"/>
    </source>
</evidence>
<comment type="caution">
    <text evidence="1">The sequence shown here is derived from an EMBL/GenBank/DDBJ whole genome shotgun (WGS) entry which is preliminary data.</text>
</comment>